<evidence type="ECO:0000313" key="5">
    <source>
        <dbReference type="Proteomes" id="UP000525923"/>
    </source>
</evidence>
<evidence type="ECO:0000313" key="4">
    <source>
        <dbReference type="EMBL" id="MBB5180023.1"/>
    </source>
</evidence>
<comment type="caution">
    <text evidence="4">The sequence shown here is derived from an EMBL/GenBank/DDBJ whole genome shotgun (WGS) entry which is preliminary data.</text>
</comment>
<reference evidence="4 5" key="1">
    <citation type="submission" date="2020-08" db="EMBL/GenBank/DDBJ databases">
        <title>Genomic Encyclopedia of Type Strains, Phase IV (KMG-IV): sequencing the most valuable type-strain genomes for metagenomic binning, comparative biology and taxonomic classification.</title>
        <authorList>
            <person name="Goeker M."/>
        </authorList>
    </citation>
    <scope>NUCLEOTIDE SEQUENCE [LARGE SCALE GENOMIC DNA]</scope>
    <source>
        <strain evidence="4 5">DSM 15895</strain>
    </source>
</reference>
<evidence type="ECO:0000256" key="2">
    <source>
        <dbReference type="SAM" id="SignalP"/>
    </source>
</evidence>
<feature type="region of interest" description="Disordered" evidence="1">
    <location>
        <begin position="25"/>
        <end position="76"/>
    </location>
</feature>
<protein>
    <recommendedName>
        <fullName evidence="3">Cyclophilin-like domain-containing protein</fullName>
    </recommendedName>
</protein>
<dbReference type="PROSITE" id="PS51257">
    <property type="entry name" value="PROKAR_LIPOPROTEIN"/>
    <property type="match status" value="1"/>
</dbReference>
<name>A0A7W8FSJ1_9BACL</name>
<evidence type="ECO:0000259" key="3">
    <source>
        <dbReference type="Pfam" id="PF18050"/>
    </source>
</evidence>
<feature type="compositionally biased region" description="Basic and acidic residues" evidence="1">
    <location>
        <begin position="41"/>
        <end position="74"/>
    </location>
</feature>
<keyword evidence="2" id="KW-0732">Signal</keyword>
<keyword evidence="5" id="KW-1185">Reference proteome</keyword>
<feature type="domain" description="Cyclophilin-like" evidence="3">
    <location>
        <begin position="80"/>
        <end position="187"/>
    </location>
</feature>
<dbReference type="Pfam" id="PF18050">
    <property type="entry name" value="Cyclophil_like2"/>
    <property type="match status" value="1"/>
</dbReference>
<dbReference type="Gene3D" id="2.40.100.20">
    <property type="match status" value="1"/>
</dbReference>
<dbReference type="InterPro" id="IPR029000">
    <property type="entry name" value="Cyclophilin-like_dom_sf"/>
</dbReference>
<accession>A0A7W8FSJ1</accession>
<sequence>MKNWVAFTLAVMIFFALAACGNGNSGNNDSTNSQAANESADEQKETNEQEDPSEKEQKEPGRDSKEDDEVRGSEQRVSVAFDGGEIVVKMGDNPTSRAFLDQLPLTMTFEEYGGFEKLSYPPEKLPTEGAPSGHVPARGDFAYYSPWGNVNMYYGDFSYSAGLVKLGEIESGVELLDNIDEDFTVVIKKMD</sequence>
<dbReference type="EMBL" id="JACHHE010000003">
    <property type="protein sequence ID" value="MBB5180023.1"/>
    <property type="molecule type" value="Genomic_DNA"/>
</dbReference>
<feature type="chain" id="PRO_5038526743" description="Cyclophilin-like domain-containing protein" evidence="2">
    <location>
        <begin position="19"/>
        <end position="191"/>
    </location>
</feature>
<organism evidence="4 5">
    <name type="scientific">Planococcus koreensis</name>
    <dbReference type="NCBI Taxonomy" id="112331"/>
    <lineage>
        <taxon>Bacteria</taxon>
        <taxon>Bacillati</taxon>
        <taxon>Bacillota</taxon>
        <taxon>Bacilli</taxon>
        <taxon>Bacillales</taxon>
        <taxon>Caryophanaceae</taxon>
        <taxon>Planococcus</taxon>
    </lineage>
</organism>
<feature type="signal peptide" evidence="2">
    <location>
        <begin position="1"/>
        <end position="18"/>
    </location>
</feature>
<dbReference type="Proteomes" id="UP000525923">
    <property type="component" value="Unassembled WGS sequence"/>
</dbReference>
<dbReference type="RefSeq" id="WP_206662874.1">
    <property type="nucleotide sequence ID" value="NZ_JACHHE010000003.1"/>
</dbReference>
<dbReference type="AlphaFoldDB" id="A0A7W8FSJ1"/>
<gene>
    <name evidence="4" type="ORF">HNQ44_001447</name>
</gene>
<proteinExistence type="predicted"/>
<dbReference type="SUPFAM" id="SSF50891">
    <property type="entry name" value="Cyclophilin-like"/>
    <property type="match status" value="1"/>
</dbReference>
<evidence type="ECO:0000256" key="1">
    <source>
        <dbReference type="SAM" id="MobiDB-lite"/>
    </source>
</evidence>
<dbReference type="InterPro" id="IPR041183">
    <property type="entry name" value="Cyclophilin-like"/>
</dbReference>